<name>A0A9P7B0V1_9HELO</name>
<gene>
    <name evidence="3" type="ORF">D0Z07_0185</name>
</gene>
<dbReference type="PANTHER" id="PTHR42942">
    <property type="entry name" value="6-O-METHYLGUANINE DNA METHYLTRANSFERASE"/>
    <property type="match status" value="1"/>
</dbReference>
<dbReference type="InterPro" id="IPR036217">
    <property type="entry name" value="MethylDNA_cys_MeTrfase_DNAb"/>
</dbReference>
<dbReference type="PANTHER" id="PTHR42942:SF1">
    <property type="entry name" value="ALKYLTRANSFERASE-LIKE PROTEIN 1"/>
    <property type="match status" value="1"/>
</dbReference>
<protein>
    <submittedName>
        <fullName evidence="3">Alkyltransferase 1</fullName>
    </submittedName>
</protein>
<keyword evidence="1" id="KW-0227">DNA damage</keyword>
<dbReference type="Gene3D" id="1.10.10.10">
    <property type="entry name" value="Winged helix-like DNA-binding domain superfamily/Winged helix DNA-binding domain"/>
    <property type="match status" value="1"/>
</dbReference>
<proteinExistence type="predicted"/>
<feature type="domain" description="Methylated-DNA-[protein]-cysteine S-methyltransferase DNA binding" evidence="2">
    <location>
        <begin position="10"/>
        <end position="98"/>
    </location>
</feature>
<evidence type="ECO:0000313" key="3">
    <source>
        <dbReference type="EMBL" id="KAG0652545.1"/>
    </source>
</evidence>
<dbReference type="OrthoDB" id="2548197at2759"/>
<evidence type="ECO:0000259" key="2">
    <source>
        <dbReference type="Pfam" id="PF01035"/>
    </source>
</evidence>
<dbReference type="GO" id="GO:0003824">
    <property type="term" value="F:catalytic activity"/>
    <property type="evidence" value="ECO:0007669"/>
    <property type="project" value="InterPro"/>
</dbReference>
<organism evidence="3 4">
    <name type="scientific">Hyphodiscus hymeniophilus</name>
    <dbReference type="NCBI Taxonomy" id="353542"/>
    <lineage>
        <taxon>Eukaryota</taxon>
        <taxon>Fungi</taxon>
        <taxon>Dikarya</taxon>
        <taxon>Ascomycota</taxon>
        <taxon>Pezizomycotina</taxon>
        <taxon>Leotiomycetes</taxon>
        <taxon>Helotiales</taxon>
        <taxon>Hyphodiscaceae</taxon>
        <taxon>Hyphodiscus</taxon>
    </lineage>
</organism>
<dbReference type="Pfam" id="PF01035">
    <property type="entry name" value="DNA_binding_1"/>
    <property type="match status" value="1"/>
</dbReference>
<reference evidence="3" key="1">
    <citation type="submission" date="2019-07" db="EMBL/GenBank/DDBJ databases">
        <title>Hyphodiscus hymeniophilus genome sequencing and assembly.</title>
        <authorList>
            <person name="Kramer G."/>
            <person name="Nodwell J."/>
        </authorList>
    </citation>
    <scope>NUCLEOTIDE SEQUENCE</scope>
    <source>
        <strain evidence="3">ATCC 34498</strain>
    </source>
</reference>
<dbReference type="EMBL" id="VNKQ01000002">
    <property type="protein sequence ID" value="KAG0652545.1"/>
    <property type="molecule type" value="Genomic_DNA"/>
</dbReference>
<comment type="caution">
    <text evidence="3">The sequence shown here is derived from an EMBL/GenBank/DDBJ whole genome shotgun (WGS) entry which is preliminary data.</text>
</comment>
<dbReference type="AlphaFoldDB" id="A0A9P7B0V1"/>
<keyword evidence="4" id="KW-1185">Reference proteome</keyword>
<evidence type="ECO:0000256" key="1">
    <source>
        <dbReference type="ARBA" id="ARBA00022763"/>
    </source>
</evidence>
<dbReference type="InterPro" id="IPR036388">
    <property type="entry name" value="WH-like_DNA-bd_sf"/>
</dbReference>
<dbReference type="CDD" id="cd06445">
    <property type="entry name" value="ATase"/>
    <property type="match status" value="1"/>
</dbReference>
<dbReference type="GO" id="GO:0006281">
    <property type="term" value="P:DNA repair"/>
    <property type="evidence" value="ECO:0007669"/>
    <property type="project" value="InterPro"/>
</dbReference>
<evidence type="ECO:0000313" key="4">
    <source>
        <dbReference type="Proteomes" id="UP000785200"/>
    </source>
</evidence>
<dbReference type="InterPro" id="IPR052520">
    <property type="entry name" value="ATL_DNA_repair"/>
</dbReference>
<dbReference type="InterPro" id="IPR014048">
    <property type="entry name" value="MethylDNA_cys_MeTrfase_DNA-bd"/>
</dbReference>
<sequence length="140" mass="15297">MPRTEEAEAFFHAVYSAIQEIPYGKVTSYGHIARLIGTPQRPRQVGVCLKHLSADPSFTFHNGNVPWQRVINSKGGISPRGHPSGAATQATVLRGEGVTVSRNAMGEYSVDFSEFGWFPRQLPSHVAEGLDPFIDSDGDE</sequence>
<dbReference type="Proteomes" id="UP000785200">
    <property type="component" value="Unassembled WGS sequence"/>
</dbReference>
<dbReference type="SUPFAM" id="SSF46767">
    <property type="entry name" value="Methylated DNA-protein cysteine methyltransferase, C-terminal domain"/>
    <property type="match status" value="1"/>
</dbReference>
<accession>A0A9P7B0V1</accession>